<accession>A0A1X1UZ16</accession>
<feature type="binding site" evidence="5">
    <location>
        <position position="220"/>
    </location>
    <ligand>
        <name>FAD</name>
        <dbReference type="ChEBI" id="CHEBI:57692"/>
    </ligand>
</feature>
<dbReference type="EMBL" id="LQOW01000014">
    <property type="protein sequence ID" value="ORV62055.1"/>
    <property type="molecule type" value="Genomic_DNA"/>
</dbReference>
<dbReference type="PANTHER" id="PTHR11552">
    <property type="entry name" value="GLUCOSE-METHANOL-CHOLINE GMC OXIDOREDUCTASE"/>
    <property type="match status" value="1"/>
</dbReference>
<feature type="binding site" evidence="5">
    <location>
        <position position="439"/>
    </location>
    <ligand>
        <name>substrate</name>
    </ligand>
</feature>
<evidence type="ECO:0000313" key="9">
    <source>
        <dbReference type="Proteomes" id="UP000194000"/>
    </source>
</evidence>
<evidence type="ECO:0000256" key="3">
    <source>
        <dbReference type="ARBA" id="ARBA00022630"/>
    </source>
</evidence>
<keyword evidence="9" id="KW-1185">Reference proteome</keyword>
<evidence type="ECO:0000256" key="4">
    <source>
        <dbReference type="ARBA" id="ARBA00022827"/>
    </source>
</evidence>
<feature type="binding site" evidence="5">
    <location>
        <position position="85"/>
    </location>
    <ligand>
        <name>FAD</name>
        <dbReference type="ChEBI" id="CHEBI:57692"/>
    </ligand>
</feature>
<dbReference type="InterPro" id="IPR036188">
    <property type="entry name" value="FAD/NAD-bd_sf"/>
</dbReference>
<comment type="caution">
    <text evidence="8">The sequence shown here is derived from an EMBL/GenBank/DDBJ whole genome shotgun (WGS) entry which is preliminary data.</text>
</comment>
<evidence type="ECO:0000256" key="5">
    <source>
        <dbReference type="PIRSR" id="PIRSR000137-2"/>
    </source>
</evidence>
<dbReference type="Gene3D" id="3.30.560.10">
    <property type="entry name" value="Glucose Oxidase, domain 3"/>
    <property type="match status" value="1"/>
</dbReference>
<dbReference type="SUPFAM" id="SSF54373">
    <property type="entry name" value="FAD-linked reductases, C-terminal domain"/>
    <property type="match status" value="1"/>
</dbReference>
<dbReference type="InterPro" id="IPR012132">
    <property type="entry name" value="GMC_OxRdtase"/>
</dbReference>
<evidence type="ECO:0000259" key="6">
    <source>
        <dbReference type="Pfam" id="PF00732"/>
    </source>
</evidence>
<feature type="domain" description="Glucose-methanol-choline oxidoreductase C-terminal" evidence="7">
    <location>
        <begin position="359"/>
        <end position="492"/>
    </location>
</feature>
<protein>
    <recommendedName>
        <fullName evidence="10">Choline dehydrogenase</fullName>
    </recommendedName>
</protein>
<evidence type="ECO:0000313" key="8">
    <source>
        <dbReference type="EMBL" id="ORV62055.1"/>
    </source>
</evidence>
<keyword evidence="3" id="KW-0285">Flavoprotein</keyword>
<dbReference type="PIRSF" id="PIRSF000137">
    <property type="entry name" value="Alcohol_oxidase"/>
    <property type="match status" value="1"/>
</dbReference>
<organism evidence="8 9">
    <name type="scientific">Mycobacterium fragae</name>
    <dbReference type="NCBI Taxonomy" id="1260918"/>
    <lineage>
        <taxon>Bacteria</taxon>
        <taxon>Bacillati</taxon>
        <taxon>Actinomycetota</taxon>
        <taxon>Actinomycetes</taxon>
        <taxon>Mycobacteriales</taxon>
        <taxon>Mycobacteriaceae</taxon>
        <taxon>Mycobacterium</taxon>
    </lineage>
</organism>
<dbReference type="InterPro" id="IPR000172">
    <property type="entry name" value="GMC_OxRdtase_N"/>
</dbReference>
<evidence type="ECO:0000256" key="1">
    <source>
        <dbReference type="ARBA" id="ARBA00001974"/>
    </source>
</evidence>
<dbReference type="GO" id="GO:0016614">
    <property type="term" value="F:oxidoreductase activity, acting on CH-OH group of donors"/>
    <property type="evidence" value="ECO:0007669"/>
    <property type="project" value="InterPro"/>
</dbReference>
<proteinExistence type="inferred from homology"/>
<dbReference type="Gene3D" id="3.50.50.60">
    <property type="entry name" value="FAD/NAD(P)-binding domain"/>
    <property type="match status" value="1"/>
</dbReference>
<dbReference type="Proteomes" id="UP000194000">
    <property type="component" value="Unassembled WGS sequence"/>
</dbReference>
<comment type="cofactor">
    <cofactor evidence="1 5">
        <name>FAD</name>
        <dbReference type="ChEBI" id="CHEBI:57692"/>
    </cofactor>
</comment>
<dbReference type="Pfam" id="PF00732">
    <property type="entry name" value="GMC_oxred_N"/>
    <property type="match status" value="1"/>
</dbReference>
<evidence type="ECO:0000256" key="2">
    <source>
        <dbReference type="ARBA" id="ARBA00010790"/>
    </source>
</evidence>
<reference evidence="8 9" key="1">
    <citation type="submission" date="2016-01" db="EMBL/GenBank/DDBJ databases">
        <title>The new phylogeny of the genus Mycobacterium.</title>
        <authorList>
            <person name="Tarcisio F."/>
            <person name="Conor M."/>
            <person name="Antonella G."/>
            <person name="Elisabetta G."/>
            <person name="Giulia F.S."/>
            <person name="Sara T."/>
            <person name="Anna F."/>
            <person name="Clotilde B."/>
            <person name="Roberto B."/>
            <person name="Veronica D.S."/>
            <person name="Fabio R."/>
            <person name="Monica P."/>
            <person name="Olivier J."/>
            <person name="Enrico T."/>
            <person name="Nicola S."/>
        </authorList>
    </citation>
    <scope>NUCLEOTIDE SEQUENCE [LARGE SCALE GENOMIC DNA]</scope>
    <source>
        <strain evidence="8 9">DSM 45731</strain>
    </source>
</reference>
<dbReference type="AlphaFoldDB" id="A0A1X1UZ16"/>
<gene>
    <name evidence="8" type="ORF">AWC06_11835</name>
</gene>
<name>A0A1X1UZ16_9MYCO</name>
<dbReference type="STRING" id="1260918.AWC06_11835"/>
<evidence type="ECO:0008006" key="10">
    <source>
        <dbReference type="Google" id="ProtNLM"/>
    </source>
</evidence>
<dbReference type="RefSeq" id="WP_169715317.1">
    <property type="nucleotide sequence ID" value="NZ_JACKVI010000014.1"/>
</dbReference>
<evidence type="ECO:0000259" key="7">
    <source>
        <dbReference type="Pfam" id="PF05199"/>
    </source>
</evidence>
<keyword evidence="4 5" id="KW-0274">FAD</keyword>
<sequence length="513" mass="54705">MDDSFDYVIIGAGSAGCVVASRLSEHAGLRVALIEAGAGSGPAAMSSANNLDAIQLLGSSVDWGFTTTPQIALDGAILGCPRGKVLGGSSSINGMLHVRGHASSYDAWEAQGARGWNYETMLPHLKRSERTDGRDPNVRGTAGPMVIEEPPAASPLAHALYQAAVETGHPEIEDGNGSVAEGVSWLEQNVVNNKRQSAADAYLRPVMSRPNLSVVTAACVLRLVIDGSQCRGAQYYKDGHTRVVHAERGIILCAGVIGSPKILMLSGIGPAARLRDHDIEVLADLPGVGENLHDHPITWVSYDTRQIVDATPSRLPSLISRSDQHADPDLFFTFAPAAIEPRWRGAAPGFSILFALVRPRSRGSLRLRSSEPFDAPLIDPAYLTEPDDVGRMAIGLQMAREIAHARALKPWRGTELLPGEKLRSDDDSGAFLRRTTASYLHLAGTCRIGTDDHAVVDPQLRVRGIDNLCVADASVMPSLVAAPPNAATLAIAERAAELINSDSLRHRLLREAG</sequence>
<feature type="domain" description="Glucose-methanol-choline oxidoreductase N-terminal" evidence="6">
    <location>
        <begin position="5"/>
        <end position="296"/>
    </location>
</feature>
<comment type="similarity">
    <text evidence="2">Belongs to the GMC oxidoreductase family.</text>
</comment>
<dbReference type="InterPro" id="IPR007867">
    <property type="entry name" value="GMC_OxRtase_C"/>
</dbReference>
<dbReference type="Pfam" id="PF05199">
    <property type="entry name" value="GMC_oxred_C"/>
    <property type="match status" value="1"/>
</dbReference>
<dbReference type="SUPFAM" id="SSF51905">
    <property type="entry name" value="FAD/NAD(P)-binding domain"/>
    <property type="match status" value="1"/>
</dbReference>
<dbReference type="GO" id="GO:0050660">
    <property type="term" value="F:flavin adenine dinucleotide binding"/>
    <property type="evidence" value="ECO:0007669"/>
    <property type="project" value="InterPro"/>
</dbReference>
<dbReference type="PANTHER" id="PTHR11552:SF147">
    <property type="entry name" value="CHOLINE DEHYDROGENASE, MITOCHONDRIAL"/>
    <property type="match status" value="1"/>
</dbReference>